<evidence type="ECO:0000256" key="10">
    <source>
        <dbReference type="ARBA" id="ARBA00023004"/>
    </source>
</evidence>
<keyword evidence="9" id="KW-0378">Hydrolase</keyword>
<dbReference type="FunFam" id="1.10.340.30:FF:000002">
    <property type="entry name" value="Adenine DNA glycosylase"/>
    <property type="match status" value="1"/>
</dbReference>
<dbReference type="AlphaFoldDB" id="A0AAV5ACZ7"/>
<evidence type="ECO:0000256" key="13">
    <source>
        <dbReference type="ARBA" id="ARBA00023295"/>
    </source>
</evidence>
<evidence type="ECO:0000256" key="14">
    <source>
        <dbReference type="SAM" id="MobiDB-lite"/>
    </source>
</evidence>
<evidence type="ECO:0000256" key="1">
    <source>
        <dbReference type="ARBA" id="ARBA00000843"/>
    </source>
</evidence>
<dbReference type="EC" id="3.2.2.31" evidence="4"/>
<dbReference type="GO" id="GO:0035485">
    <property type="term" value="F:adenine/guanine mispair binding"/>
    <property type="evidence" value="ECO:0007669"/>
    <property type="project" value="TreeGrafter"/>
</dbReference>
<keyword evidence="12" id="KW-0234">DNA repair</keyword>
<evidence type="ECO:0000256" key="3">
    <source>
        <dbReference type="ARBA" id="ARBA00008343"/>
    </source>
</evidence>
<dbReference type="GO" id="GO:0006298">
    <property type="term" value="P:mismatch repair"/>
    <property type="evidence" value="ECO:0007669"/>
    <property type="project" value="TreeGrafter"/>
</dbReference>
<dbReference type="GO" id="GO:0005634">
    <property type="term" value="C:nucleus"/>
    <property type="evidence" value="ECO:0007669"/>
    <property type="project" value="TreeGrafter"/>
</dbReference>
<dbReference type="InterPro" id="IPR003265">
    <property type="entry name" value="HhH-GPD_domain"/>
</dbReference>
<evidence type="ECO:0000313" key="17">
    <source>
        <dbReference type="Proteomes" id="UP001050691"/>
    </source>
</evidence>
<evidence type="ECO:0000256" key="7">
    <source>
        <dbReference type="ARBA" id="ARBA00022723"/>
    </source>
</evidence>
<comment type="similarity">
    <text evidence="3">Belongs to the Nth/MutY family.</text>
</comment>
<dbReference type="Gene3D" id="1.10.1670.10">
    <property type="entry name" value="Helix-hairpin-Helix base-excision DNA repair enzymes (C-terminal)"/>
    <property type="match status" value="1"/>
</dbReference>
<reference evidence="16" key="1">
    <citation type="submission" date="2021-10" db="EMBL/GenBank/DDBJ databases">
        <title>De novo Genome Assembly of Clathrus columnatus (Basidiomycota, Fungi) Using Illumina and Nanopore Sequence Data.</title>
        <authorList>
            <person name="Ogiso-Tanaka E."/>
            <person name="Itagaki H."/>
            <person name="Hosoya T."/>
            <person name="Hosaka K."/>
        </authorList>
    </citation>
    <scope>NUCLEOTIDE SEQUENCE</scope>
    <source>
        <strain evidence="16">MO-923</strain>
    </source>
</reference>
<protein>
    <recommendedName>
        <fullName evidence="5">Adenine DNA glycosylase</fullName>
        <ecNumber evidence="4">3.2.2.31</ecNumber>
    </recommendedName>
</protein>
<evidence type="ECO:0000256" key="2">
    <source>
        <dbReference type="ARBA" id="ARBA00001966"/>
    </source>
</evidence>
<proteinExistence type="inferred from homology"/>
<keyword evidence="17" id="KW-1185">Reference proteome</keyword>
<evidence type="ECO:0000313" key="16">
    <source>
        <dbReference type="EMBL" id="GJJ10528.1"/>
    </source>
</evidence>
<comment type="catalytic activity">
    <reaction evidence="1">
        <text>Hydrolyzes free adenine bases from 7,8-dihydro-8-oxoguanine:adenine mismatched double-stranded DNA, leaving an apurinic site.</text>
        <dbReference type="EC" id="3.2.2.31"/>
    </reaction>
</comment>
<dbReference type="InterPro" id="IPR004036">
    <property type="entry name" value="Endonuclease-III-like_CS2"/>
</dbReference>
<accession>A0AAV5ACZ7</accession>
<keyword evidence="6" id="KW-0004">4Fe-4S</keyword>
<dbReference type="InterPro" id="IPR015797">
    <property type="entry name" value="NUDIX_hydrolase-like_dom_sf"/>
</dbReference>
<keyword evidence="8" id="KW-0227">DNA damage</keyword>
<dbReference type="PROSITE" id="PS01155">
    <property type="entry name" value="ENDONUCLEASE_III_2"/>
    <property type="match status" value="1"/>
</dbReference>
<keyword evidence="13" id="KW-0326">Glycosidase</keyword>
<keyword evidence="10" id="KW-0408">Iron</keyword>
<gene>
    <name evidence="16" type="ORF">Clacol_004754</name>
</gene>
<feature type="domain" description="HhH-GPD" evidence="15">
    <location>
        <begin position="100"/>
        <end position="253"/>
    </location>
</feature>
<evidence type="ECO:0000259" key="15">
    <source>
        <dbReference type="SMART" id="SM00478"/>
    </source>
</evidence>
<dbReference type="Pfam" id="PF00730">
    <property type="entry name" value="HhH-GPD"/>
    <property type="match status" value="1"/>
</dbReference>
<dbReference type="PANTHER" id="PTHR42944:SF1">
    <property type="entry name" value="ADENINE DNA GLYCOSYLASE"/>
    <property type="match status" value="1"/>
</dbReference>
<dbReference type="CDD" id="cd00056">
    <property type="entry name" value="ENDO3c"/>
    <property type="match status" value="1"/>
</dbReference>
<dbReference type="GO" id="GO:0000701">
    <property type="term" value="F:purine-specific mismatch base pair DNA N-glycosylase activity"/>
    <property type="evidence" value="ECO:0007669"/>
    <property type="project" value="UniProtKB-EC"/>
</dbReference>
<evidence type="ECO:0000256" key="9">
    <source>
        <dbReference type="ARBA" id="ARBA00022801"/>
    </source>
</evidence>
<keyword evidence="7" id="KW-0479">Metal-binding</keyword>
<comment type="caution">
    <text evidence="16">The sequence shown here is derived from an EMBL/GenBank/DDBJ whole genome shotgun (WGS) entry which is preliminary data.</text>
</comment>
<dbReference type="GO" id="GO:0051539">
    <property type="term" value="F:4 iron, 4 sulfur cluster binding"/>
    <property type="evidence" value="ECO:0007669"/>
    <property type="project" value="UniProtKB-KW"/>
</dbReference>
<comment type="cofactor">
    <cofactor evidence="2">
        <name>[4Fe-4S] cluster</name>
        <dbReference type="ChEBI" id="CHEBI:49883"/>
    </cofactor>
</comment>
<feature type="region of interest" description="Disordered" evidence="14">
    <location>
        <begin position="1"/>
        <end position="21"/>
    </location>
</feature>
<evidence type="ECO:0000256" key="4">
    <source>
        <dbReference type="ARBA" id="ARBA00012045"/>
    </source>
</evidence>
<dbReference type="PANTHER" id="PTHR42944">
    <property type="entry name" value="ADENINE DNA GLYCOSYLASE"/>
    <property type="match status" value="1"/>
</dbReference>
<dbReference type="InterPro" id="IPR023170">
    <property type="entry name" value="HhH_base_excis_C"/>
</dbReference>
<dbReference type="EMBL" id="BPWL01000005">
    <property type="protein sequence ID" value="GJJ10528.1"/>
    <property type="molecule type" value="Genomic_DNA"/>
</dbReference>
<evidence type="ECO:0000256" key="5">
    <source>
        <dbReference type="ARBA" id="ARBA00022023"/>
    </source>
</evidence>
<dbReference type="Proteomes" id="UP001050691">
    <property type="component" value="Unassembled WGS sequence"/>
</dbReference>
<keyword evidence="11" id="KW-0411">Iron-sulfur</keyword>
<evidence type="ECO:0000256" key="6">
    <source>
        <dbReference type="ARBA" id="ARBA00022485"/>
    </source>
</evidence>
<dbReference type="Gene3D" id="1.10.340.30">
    <property type="entry name" value="Hypothetical protein, domain 2"/>
    <property type="match status" value="1"/>
</dbReference>
<evidence type="ECO:0000256" key="11">
    <source>
        <dbReference type="ARBA" id="ARBA00023014"/>
    </source>
</evidence>
<evidence type="ECO:0000256" key="12">
    <source>
        <dbReference type="ARBA" id="ARBA00023204"/>
    </source>
</evidence>
<dbReference type="GO" id="GO:0034039">
    <property type="term" value="F:8-oxo-7,8-dihydroguanine DNA N-glycosylase activity"/>
    <property type="evidence" value="ECO:0007669"/>
    <property type="project" value="TreeGrafter"/>
</dbReference>
<name>A0AAV5ACZ7_9AGAM</name>
<dbReference type="InterPro" id="IPR011257">
    <property type="entry name" value="DNA_glycosylase"/>
</dbReference>
<organism evidence="16 17">
    <name type="scientific">Clathrus columnatus</name>
    <dbReference type="NCBI Taxonomy" id="1419009"/>
    <lineage>
        <taxon>Eukaryota</taxon>
        <taxon>Fungi</taxon>
        <taxon>Dikarya</taxon>
        <taxon>Basidiomycota</taxon>
        <taxon>Agaricomycotina</taxon>
        <taxon>Agaricomycetes</taxon>
        <taxon>Phallomycetidae</taxon>
        <taxon>Phallales</taxon>
        <taxon>Clathraceae</taxon>
        <taxon>Clathrus</taxon>
    </lineage>
</organism>
<dbReference type="InterPro" id="IPR044298">
    <property type="entry name" value="MIG/MutY"/>
</dbReference>
<evidence type="ECO:0000256" key="8">
    <source>
        <dbReference type="ARBA" id="ARBA00022763"/>
    </source>
</evidence>
<dbReference type="Gene3D" id="3.90.79.10">
    <property type="entry name" value="Nucleoside Triphosphate Pyrophosphohydrolase"/>
    <property type="match status" value="1"/>
</dbReference>
<dbReference type="SMART" id="SM00478">
    <property type="entry name" value="ENDO3c"/>
    <property type="match status" value="1"/>
</dbReference>
<sequence>MSKKRTLSFNPDGPKNKRRKLPATVPTNIDVTNKFEVIAVGRPHSVHLHTLKDVQNFRIRLLSWFETVRHVRGMPWRKPFCDNYEEQSQRAYEVWISEIMLQQTQVATVIPYYDRWMEKFPTINDLAKADIDAVNKLWKGLGYYSRASRLLTGAKKVVDKYNSRLPDDVKILEKEIPGVGRYSAGAVCSIAYGRCVPVVDGNVHRLLSRVLALYSSPKARKTLDLLWKGAEDMVAGYCNPGDVNQALIELGSTVCKVKEPFCESCPLNSGCGAYAEYTGLVTGRPSTDIEDLCQICEQVPPGNAVTRFPMRASKTKSRIETDLVNLIEWRGNGERQFVLVRRPDKGLLAGLYEFPSREAISSDETDDLLHLPYLVLNNLFGNIFSKDKFLKDETALGPRHEYKCDVTYIGDYVHIFSHIRKTYRIISIIIQGGSSPPLFSSSKDQAGEQKTHGIGTDNIGLRAKWTLEKDVSDAK</sequence>
<dbReference type="GO" id="GO:0006285">
    <property type="term" value="P:base-excision repair, AP site formation"/>
    <property type="evidence" value="ECO:0007669"/>
    <property type="project" value="UniProtKB-ARBA"/>
</dbReference>
<dbReference type="SUPFAM" id="SSF48150">
    <property type="entry name" value="DNA-glycosylase"/>
    <property type="match status" value="1"/>
</dbReference>
<dbReference type="GO" id="GO:0032357">
    <property type="term" value="F:oxidized purine DNA binding"/>
    <property type="evidence" value="ECO:0007669"/>
    <property type="project" value="TreeGrafter"/>
</dbReference>
<dbReference type="GO" id="GO:0046872">
    <property type="term" value="F:metal ion binding"/>
    <property type="evidence" value="ECO:0007669"/>
    <property type="project" value="UniProtKB-KW"/>
</dbReference>
<dbReference type="SUPFAM" id="SSF55811">
    <property type="entry name" value="Nudix"/>
    <property type="match status" value="1"/>
</dbReference>